<reference evidence="6 7" key="1">
    <citation type="submission" date="2018-02" db="EMBL/GenBank/DDBJ databases">
        <title>The genomes of Aspergillus section Nigri reveals drivers in fungal speciation.</title>
        <authorList>
            <consortium name="DOE Joint Genome Institute"/>
            <person name="Vesth T.C."/>
            <person name="Nybo J."/>
            <person name="Theobald S."/>
            <person name="Brandl J."/>
            <person name="Frisvad J.C."/>
            <person name="Nielsen K.F."/>
            <person name="Lyhne E.K."/>
            <person name="Kogle M.E."/>
            <person name="Kuo A."/>
            <person name="Riley R."/>
            <person name="Clum A."/>
            <person name="Nolan M."/>
            <person name="Lipzen A."/>
            <person name="Salamov A."/>
            <person name="Henrissat B."/>
            <person name="Wiebenga A."/>
            <person name="De vries R.P."/>
            <person name="Grigoriev I.V."/>
            <person name="Mortensen U.H."/>
            <person name="Andersen M.R."/>
            <person name="Baker S.E."/>
        </authorList>
    </citation>
    <scope>NUCLEOTIDE SEQUENCE [LARGE SCALE GENOMIC DNA]</scope>
    <source>
        <strain evidence="6 7">CBS 112811</strain>
    </source>
</reference>
<evidence type="ECO:0000313" key="7">
    <source>
        <dbReference type="Proteomes" id="UP000249526"/>
    </source>
</evidence>
<dbReference type="Gene3D" id="1.10.630.10">
    <property type="entry name" value="Cytochrome P450"/>
    <property type="match status" value="1"/>
</dbReference>
<dbReference type="GeneID" id="37161551"/>
<dbReference type="GO" id="GO:0004497">
    <property type="term" value="F:monooxygenase activity"/>
    <property type="evidence" value="ECO:0007669"/>
    <property type="project" value="UniProtKB-KW"/>
</dbReference>
<keyword evidence="4" id="KW-0479">Metal-binding</keyword>
<feature type="binding site" description="axial binding residue" evidence="4">
    <location>
        <position position="431"/>
    </location>
    <ligand>
        <name>heme</name>
        <dbReference type="ChEBI" id="CHEBI:30413"/>
    </ligand>
    <ligandPart>
        <name>Fe</name>
        <dbReference type="ChEBI" id="CHEBI:18248"/>
    </ligandPart>
</feature>
<feature type="signal peptide" evidence="5">
    <location>
        <begin position="1"/>
        <end position="22"/>
    </location>
</feature>
<keyword evidence="2" id="KW-0560">Oxidoreductase</keyword>
<feature type="chain" id="PRO_5034486120" evidence="5">
    <location>
        <begin position="23"/>
        <end position="484"/>
    </location>
</feature>
<dbReference type="EMBL" id="KZ825072">
    <property type="protein sequence ID" value="RAH54334.1"/>
    <property type="molecule type" value="Genomic_DNA"/>
</dbReference>
<dbReference type="SUPFAM" id="SSF48264">
    <property type="entry name" value="Cytochrome P450"/>
    <property type="match status" value="1"/>
</dbReference>
<keyword evidence="7" id="KW-1185">Reference proteome</keyword>
<dbReference type="Proteomes" id="UP000249526">
    <property type="component" value="Unassembled WGS sequence"/>
</dbReference>
<dbReference type="PRINTS" id="PR00463">
    <property type="entry name" value="EP450I"/>
</dbReference>
<keyword evidence="5" id="KW-0732">Signal</keyword>
<dbReference type="GO" id="GO:0020037">
    <property type="term" value="F:heme binding"/>
    <property type="evidence" value="ECO:0007669"/>
    <property type="project" value="InterPro"/>
</dbReference>
<keyword evidence="4" id="KW-0349">Heme</keyword>
<evidence type="ECO:0000256" key="2">
    <source>
        <dbReference type="ARBA" id="ARBA00023002"/>
    </source>
</evidence>
<dbReference type="InterPro" id="IPR001128">
    <property type="entry name" value="Cyt_P450"/>
</dbReference>
<dbReference type="PRINTS" id="PR00385">
    <property type="entry name" value="P450"/>
</dbReference>
<dbReference type="InterPro" id="IPR002401">
    <property type="entry name" value="Cyt_P450_E_grp-I"/>
</dbReference>
<gene>
    <name evidence="6" type="ORF">BO85DRAFT_427300</name>
</gene>
<proteinExistence type="inferred from homology"/>
<dbReference type="PANTHER" id="PTHR24305">
    <property type="entry name" value="CYTOCHROME P450"/>
    <property type="match status" value="1"/>
</dbReference>
<dbReference type="Pfam" id="PF00067">
    <property type="entry name" value="p450"/>
    <property type="match status" value="1"/>
</dbReference>
<dbReference type="PANTHER" id="PTHR24305:SF190">
    <property type="entry name" value="P450, PUTATIVE (EUROFUNG)-RELATED"/>
    <property type="match status" value="1"/>
</dbReference>
<evidence type="ECO:0000256" key="1">
    <source>
        <dbReference type="ARBA" id="ARBA00010617"/>
    </source>
</evidence>
<protein>
    <submittedName>
        <fullName evidence="6">Cytochrome protein</fullName>
    </submittedName>
</protein>
<sequence>MLFLVLASCLVLLAWVCREVFFAPLSNLPGPFLARFTALREFASVYRGRYELENIQLHRRYGSVVRLAPGRYSLNTPGAAAELYRTGYRYRKGFFYYAFGDPDNSRADLFTETNSDRHVTKRRKIASLYSMTAMLSFEAVIDRKAEALCCRFKEFAATGQSFDVRCWMQFFAFDVIGEISLGESFHYLSHGWDHNGILKAIRHTILYGAHMGIFSWLHWHVATFAQVLRVPIPFDLVTAHILRYMDCTEDRLGKDTILTKLLQWQAEKKRNVTRLDIFNAVGSNIAAGTDTIAISLGTAMYMLLKHPSALRKLREEIDGFAVNEQINTSFSFKQASHMPYLQACIKETFRIHPPTSYPLVRIVPETGAVIDGTFFPPETTVGVNPWALHYNEQIFGPDASVFRPERWMQDHETVVQMEKNLLTFGCGAYMCLGKSLAQLEMSKLLPQLFRIFNFQLVDYDRPWHTSSAWLVEQTYRCTVSTRDG</sequence>
<dbReference type="InterPro" id="IPR036396">
    <property type="entry name" value="Cyt_P450_sf"/>
</dbReference>
<evidence type="ECO:0000313" key="6">
    <source>
        <dbReference type="EMBL" id="RAH54334.1"/>
    </source>
</evidence>
<evidence type="ECO:0000256" key="5">
    <source>
        <dbReference type="SAM" id="SignalP"/>
    </source>
</evidence>
<accession>A0A8G1VIB8</accession>
<dbReference type="AlphaFoldDB" id="A0A8G1VIB8"/>
<comment type="similarity">
    <text evidence="1">Belongs to the cytochrome P450 family.</text>
</comment>
<comment type="cofactor">
    <cofactor evidence="4">
        <name>heme</name>
        <dbReference type="ChEBI" id="CHEBI:30413"/>
    </cofactor>
</comment>
<dbReference type="GO" id="GO:0016705">
    <property type="term" value="F:oxidoreductase activity, acting on paired donors, with incorporation or reduction of molecular oxygen"/>
    <property type="evidence" value="ECO:0007669"/>
    <property type="project" value="InterPro"/>
</dbReference>
<dbReference type="InterPro" id="IPR050121">
    <property type="entry name" value="Cytochrome_P450_monoxygenase"/>
</dbReference>
<evidence type="ECO:0000256" key="4">
    <source>
        <dbReference type="PIRSR" id="PIRSR602401-1"/>
    </source>
</evidence>
<evidence type="ECO:0000256" key="3">
    <source>
        <dbReference type="ARBA" id="ARBA00023033"/>
    </source>
</evidence>
<keyword evidence="3" id="KW-0503">Monooxygenase</keyword>
<keyword evidence="4" id="KW-0408">Iron</keyword>
<dbReference type="RefSeq" id="XP_025512256.1">
    <property type="nucleotide sequence ID" value="XM_025658149.1"/>
</dbReference>
<dbReference type="GO" id="GO:0005506">
    <property type="term" value="F:iron ion binding"/>
    <property type="evidence" value="ECO:0007669"/>
    <property type="project" value="InterPro"/>
</dbReference>
<dbReference type="CDD" id="cd11060">
    <property type="entry name" value="CYP57A1-like"/>
    <property type="match status" value="1"/>
</dbReference>
<name>A0A8G1VIB8_9EURO</name>
<organism evidence="6 7">
    <name type="scientific">Aspergillus piperis CBS 112811</name>
    <dbReference type="NCBI Taxonomy" id="1448313"/>
    <lineage>
        <taxon>Eukaryota</taxon>
        <taxon>Fungi</taxon>
        <taxon>Dikarya</taxon>
        <taxon>Ascomycota</taxon>
        <taxon>Pezizomycotina</taxon>
        <taxon>Eurotiomycetes</taxon>
        <taxon>Eurotiomycetidae</taxon>
        <taxon>Eurotiales</taxon>
        <taxon>Aspergillaceae</taxon>
        <taxon>Aspergillus</taxon>
        <taxon>Aspergillus subgen. Circumdati</taxon>
    </lineage>
</organism>